<evidence type="ECO:0000313" key="1">
    <source>
        <dbReference type="EMBL" id="AUG88556.1"/>
    </source>
</evidence>
<dbReference type="EMBL" id="MG676466">
    <property type="protein sequence ID" value="AUG88556.1"/>
    <property type="molecule type" value="Genomic_DNA"/>
</dbReference>
<dbReference type="CDD" id="cd11540">
    <property type="entry name" value="NTP-PPase_u3"/>
    <property type="match status" value="1"/>
</dbReference>
<sequence length="99" mass="11170">MKVLIESIKRWASDRNLIEGSTPKDQCLKLIQEVGELSDSLCKGKPAIDDIGDCIVVLIILAEQLGLSVEDCLYHSYQEIKDRKGRMIDGVFVKEQDYV</sequence>
<name>A0A2H5BQX2_9CAUD</name>
<protein>
    <submittedName>
        <fullName evidence="1">DNA binding protein</fullName>
    </submittedName>
</protein>
<dbReference type="Proteomes" id="UP000241282">
    <property type="component" value="Segment"/>
</dbReference>
<reference evidence="1 2" key="1">
    <citation type="submission" date="2017-12" db="EMBL/GenBank/DDBJ databases">
        <title>Genomic identification of Pseudomonas aeruginosa phage TC6.</title>
        <authorList>
            <person name="Lu S."/>
            <person name="Tang C."/>
            <person name="Deng C."/>
            <person name="Zhang Y."/>
            <person name="Xiao C."/>
        </authorList>
    </citation>
    <scope>NUCLEOTIDE SEQUENCE [LARGE SCALE GENOMIC DNA]</scope>
</reference>
<accession>A0A2H5BQX2</accession>
<proteinExistence type="predicted"/>
<organism evidence="1 2">
    <name type="scientific">Pseudomonas phage TC6</name>
    <dbReference type="NCBI Taxonomy" id="2060947"/>
    <lineage>
        <taxon>Viruses</taxon>
        <taxon>Duplodnaviria</taxon>
        <taxon>Heunggongvirae</taxon>
        <taxon>Uroviricota</taxon>
        <taxon>Caudoviricetes</taxon>
        <taxon>Zobellviridae</taxon>
        <taxon>Paundecimvirus</taxon>
        <taxon>Paundecimvirus PA11</taxon>
    </lineage>
</organism>
<evidence type="ECO:0000313" key="2">
    <source>
        <dbReference type="Proteomes" id="UP000241282"/>
    </source>
</evidence>
<dbReference type="SUPFAM" id="SSF101386">
    <property type="entry name" value="all-alpha NTP pyrophosphatases"/>
    <property type="match status" value="1"/>
</dbReference>
<gene>
    <name evidence="1" type="primary">TC6_045</name>
</gene>
<dbReference type="Gene3D" id="1.10.287.1080">
    <property type="entry name" value="MazG-like"/>
    <property type="match status" value="1"/>
</dbReference>